<dbReference type="PANTHER" id="PTHR28122">
    <property type="entry name" value="E3 UBIQUITIN-PROTEIN LIGASE SUBSTRATE RECEPTOR MMS22"/>
    <property type="match status" value="1"/>
</dbReference>
<dbReference type="GO" id="GO:0005634">
    <property type="term" value="C:nucleus"/>
    <property type="evidence" value="ECO:0007669"/>
    <property type="project" value="InterPro"/>
</dbReference>
<organism evidence="2 3">
    <name type="scientific">Chaetomium strumarium</name>
    <dbReference type="NCBI Taxonomy" id="1170767"/>
    <lineage>
        <taxon>Eukaryota</taxon>
        <taxon>Fungi</taxon>
        <taxon>Dikarya</taxon>
        <taxon>Ascomycota</taxon>
        <taxon>Pezizomycotina</taxon>
        <taxon>Sordariomycetes</taxon>
        <taxon>Sordariomycetidae</taxon>
        <taxon>Sordariales</taxon>
        <taxon>Chaetomiaceae</taxon>
        <taxon>Chaetomium</taxon>
    </lineage>
</organism>
<feature type="region of interest" description="Disordered" evidence="1">
    <location>
        <begin position="865"/>
        <end position="890"/>
    </location>
</feature>
<evidence type="ECO:0000313" key="3">
    <source>
        <dbReference type="Proteomes" id="UP001273166"/>
    </source>
</evidence>
<feature type="region of interest" description="Disordered" evidence="1">
    <location>
        <begin position="721"/>
        <end position="844"/>
    </location>
</feature>
<feature type="compositionally biased region" description="Basic and acidic residues" evidence="1">
    <location>
        <begin position="486"/>
        <end position="495"/>
    </location>
</feature>
<name>A0AAJ0M0H2_9PEZI</name>
<reference evidence="2" key="2">
    <citation type="submission" date="2023-06" db="EMBL/GenBank/DDBJ databases">
        <authorList>
            <consortium name="Lawrence Berkeley National Laboratory"/>
            <person name="Mondo S.J."/>
            <person name="Hensen N."/>
            <person name="Bonometti L."/>
            <person name="Westerberg I."/>
            <person name="Brannstrom I.O."/>
            <person name="Guillou S."/>
            <person name="Cros-Aarteil S."/>
            <person name="Calhoun S."/>
            <person name="Haridas S."/>
            <person name="Kuo A."/>
            <person name="Pangilinan J."/>
            <person name="Riley R."/>
            <person name="Labutti K."/>
            <person name="Andreopoulos B."/>
            <person name="Lipzen A."/>
            <person name="Chen C."/>
            <person name="Yanf M."/>
            <person name="Daum C."/>
            <person name="Ng V."/>
            <person name="Clum A."/>
            <person name="Steindorff A."/>
            <person name="Ohm R."/>
            <person name="Martin F."/>
            <person name="Silar P."/>
            <person name="Natvig D."/>
            <person name="Lalanne C."/>
            <person name="Gautier V."/>
            <person name="Ament-Velasquez S.L."/>
            <person name="Kruys A."/>
            <person name="Hutchinson M.I."/>
            <person name="Powell A.J."/>
            <person name="Barry K."/>
            <person name="Miller A.N."/>
            <person name="Grigoriev I.V."/>
            <person name="Debuchy R."/>
            <person name="Gladieux P."/>
            <person name="Thoren M.H."/>
            <person name="Johannesson H."/>
        </authorList>
    </citation>
    <scope>NUCLEOTIDE SEQUENCE</scope>
    <source>
        <strain evidence="2">CBS 333.67</strain>
    </source>
</reference>
<feature type="region of interest" description="Disordered" evidence="1">
    <location>
        <begin position="629"/>
        <end position="656"/>
    </location>
</feature>
<comment type="caution">
    <text evidence="2">The sequence shown here is derived from an EMBL/GenBank/DDBJ whole genome shotgun (WGS) entry which is preliminary data.</text>
</comment>
<dbReference type="EMBL" id="JAUDZG010000005">
    <property type="protein sequence ID" value="KAK3304457.1"/>
    <property type="molecule type" value="Genomic_DNA"/>
</dbReference>
<proteinExistence type="predicted"/>
<feature type="compositionally biased region" description="Polar residues" evidence="1">
    <location>
        <begin position="361"/>
        <end position="370"/>
    </location>
</feature>
<dbReference type="RefSeq" id="XP_062720237.1">
    <property type="nucleotide sequence ID" value="XM_062865074.1"/>
</dbReference>
<feature type="compositionally biased region" description="Polar residues" evidence="1">
    <location>
        <begin position="291"/>
        <end position="308"/>
    </location>
</feature>
<feature type="region of interest" description="Disordered" evidence="1">
    <location>
        <begin position="232"/>
        <end position="555"/>
    </location>
</feature>
<feature type="region of interest" description="Disordered" evidence="1">
    <location>
        <begin position="142"/>
        <end position="193"/>
    </location>
</feature>
<dbReference type="GeneID" id="87883903"/>
<dbReference type="Proteomes" id="UP001273166">
    <property type="component" value="Unassembled WGS sequence"/>
</dbReference>
<reference evidence="2" key="1">
    <citation type="journal article" date="2023" name="Mol. Phylogenet. Evol.">
        <title>Genome-scale phylogeny and comparative genomics of the fungal order Sordariales.</title>
        <authorList>
            <person name="Hensen N."/>
            <person name="Bonometti L."/>
            <person name="Westerberg I."/>
            <person name="Brannstrom I.O."/>
            <person name="Guillou S."/>
            <person name="Cros-Aarteil S."/>
            <person name="Calhoun S."/>
            <person name="Haridas S."/>
            <person name="Kuo A."/>
            <person name="Mondo S."/>
            <person name="Pangilinan J."/>
            <person name="Riley R."/>
            <person name="LaButti K."/>
            <person name="Andreopoulos B."/>
            <person name="Lipzen A."/>
            <person name="Chen C."/>
            <person name="Yan M."/>
            <person name="Daum C."/>
            <person name="Ng V."/>
            <person name="Clum A."/>
            <person name="Steindorff A."/>
            <person name="Ohm R.A."/>
            <person name="Martin F."/>
            <person name="Silar P."/>
            <person name="Natvig D.O."/>
            <person name="Lalanne C."/>
            <person name="Gautier V."/>
            <person name="Ament-Velasquez S.L."/>
            <person name="Kruys A."/>
            <person name="Hutchinson M.I."/>
            <person name="Powell A.J."/>
            <person name="Barry K."/>
            <person name="Miller A.N."/>
            <person name="Grigoriev I.V."/>
            <person name="Debuchy R."/>
            <person name="Gladieux P."/>
            <person name="Hiltunen Thoren M."/>
            <person name="Johannesson H."/>
        </authorList>
    </citation>
    <scope>NUCLEOTIDE SEQUENCE</scope>
    <source>
        <strain evidence="2">CBS 333.67</strain>
    </source>
</reference>
<feature type="compositionally biased region" description="Low complexity" evidence="1">
    <location>
        <begin position="142"/>
        <end position="154"/>
    </location>
</feature>
<dbReference type="PANTHER" id="PTHR28122:SF1">
    <property type="entry name" value="E3 UBIQUITIN-PROTEIN LIGASE SUBSTRATE RECEPTOR MMS22"/>
    <property type="match status" value="1"/>
</dbReference>
<evidence type="ECO:0000313" key="2">
    <source>
        <dbReference type="EMBL" id="KAK3304457.1"/>
    </source>
</evidence>
<feature type="compositionally biased region" description="Low complexity" evidence="1">
    <location>
        <begin position="55"/>
        <end position="67"/>
    </location>
</feature>
<feature type="compositionally biased region" description="Polar residues" evidence="1">
    <location>
        <begin position="73"/>
        <end position="82"/>
    </location>
</feature>
<feature type="compositionally biased region" description="Acidic residues" evidence="1">
    <location>
        <begin position="271"/>
        <end position="285"/>
    </location>
</feature>
<accession>A0AAJ0M0H2</accession>
<feature type="compositionally biased region" description="Pro residues" evidence="1">
    <location>
        <begin position="155"/>
        <end position="166"/>
    </location>
</feature>
<feature type="compositionally biased region" description="Acidic residues" evidence="1">
    <location>
        <begin position="9"/>
        <end position="19"/>
    </location>
</feature>
<dbReference type="InterPro" id="IPR019021">
    <property type="entry name" value="Mms22"/>
</dbReference>
<feature type="compositionally biased region" description="Basic and acidic residues" evidence="1">
    <location>
        <begin position="325"/>
        <end position="339"/>
    </location>
</feature>
<evidence type="ECO:0000256" key="1">
    <source>
        <dbReference type="SAM" id="MobiDB-lite"/>
    </source>
</evidence>
<feature type="compositionally biased region" description="Polar residues" evidence="1">
    <location>
        <begin position="757"/>
        <end position="769"/>
    </location>
</feature>
<dbReference type="GO" id="GO:0035361">
    <property type="term" value="C:Cul8-RING ubiquitin ligase complex"/>
    <property type="evidence" value="ECO:0007669"/>
    <property type="project" value="TreeGrafter"/>
</dbReference>
<dbReference type="Pfam" id="PF09462">
    <property type="entry name" value="Mus7"/>
    <property type="match status" value="1"/>
</dbReference>
<keyword evidence="3" id="KW-1185">Reference proteome</keyword>
<dbReference type="GO" id="GO:0031297">
    <property type="term" value="P:replication fork processing"/>
    <property type="evidence" value="ECO:0007669"/>
    <property type="project" value="InterPro"/>
</dbReference>
<feature type="region of interest" description="Disordered" evidence="1">
    <location>
        <begin position="1"/>
        <end position="125"/>
    </location>
</feature>
<feature type="compositionally biased region" description="Basic and acidic residues" evidence="1">
    <location>
        <begin position="502"/>
        <end position="512"/>
    </location>
</feature>
<feature type="compositionally biased region" description="Polar residues" evidence="1">
    <location>
        <begin position="385"/>
        <end position="402"/>
    </location>
</feature>
<dbReference type="GO" id="GO:0000724">
    <property type="term" value="P:double-strand break repair via homologous recombination"/>
    <property type="evidence" value="ECO:0007669"/>
    <property type="project" value="TreeGrafter"/>
</dbReference>
<sequence length="2189" mass="242501">MRNWRELGEVPDSDDESFDATESHGDDPPDQLPREDVDVPRAEEPQPKSAKDGDVWSVPSSSPEPVSAFCSVTLEQSSQVLSQPPLPGRSLSKQNEPAGPSIPAQKLDKPALPMGKRPDIGADPFLEDEISTGYVRVAAQSFPASSPPSLLSKTPTPPGSPSPPPSRTTSPHARPSPPRANGALPDDPDELSRQTAVRLERSLRPRKPIQQHPYLLENAQYTVFMKSHGVKPIRVIPQGQPGRRRAEDDSQDQEFQAEESQNTSRDGLGVVEEDSPILFDDEDELVLTPSLPRTSPLGQPLRTSSQQTDADRTDATSLSDEDLPPLERLRPLPAKERRQMLKRQRSQPLSSAKQKKARSILDSSQGSSPQRLELIRAPSPDVWDLSSSPTGPKSPQEPSRPSETAPRLPTWRRPSTPTASVQRPTSATGIPTKGAAGFPIVINEDPEGDPSDGEPSATAHSSDSDSDAIRQHSRRIRGVLPASWLRLDRHQEKQAPRNARRRSPEPSPDRGIKRGVALPRQGSPKPSSAAPLVLFDETEESDSEPPDHRPPADDLVPTAPVAVILDEDDGASVVEEDTIDWMLPGRKRAGPQTASTRAKKQKRSMMKSIFTGVSNQPSRQPKITQVLNRAKGRSTGSGCRKRDGSSAHRGSRKRAATPPLLSILDVVEPDAPRFVKLAARAVKRKANLGKTSPSKKIINLATRSDNLDALSVLRDWKLGKTKPRIPVPKSTETGKQSRRPALREIPKNTALRPPRTYPQQLTQQSSLDSYVTVDGGKGPQVPLRPSTSVLQMRKSFEVRRPSFHPAQLEADEGEDKRRQLSSRKRSLDAFYRRTRRTPGSTTDDGLDGVLDVNFTLRGPVVLEQNGGDHIDVEGSPTSTRLKKGDARSRFRKRRRPQYVNLEAPQYTRANDPLPADLSLIETQEIQEHHSQDKLRGLGPYGTHYTHHFETFPLDSGVFFHESTVIGRGLLRDAIDAGLPGRIRHHRPATSFTLDGQVLRWGAWDDNTSSELGILVDWVAEQMTYRPATGEAFGRRAIEAADFVLGYILRCVSVRSDLEEKAFVSRCFEVFSSFISRFESKEWSATPGDSKRTHVEVLVRFSVAILAVRSLSKASANGPIGSPGLDGLLDKSASITIRRLLECGTEELRTLYGDLQRATFRERGIRPDRFVANCWVVMMKLLENAALPRRSFWDVAHSVMLGQGVASGSDALAFESLWQSMFTLLPLCEIDDSGILVPGLRHTAPVEGWALPQQLLKRVFQLYQGNSRQPPGFNDYCRALVARCHFLVQQWGWRKCTGVIGTVFDFFGSQGLAHLRNEEVYKSPRFLEELGGKPSLSIEPEDRCFHIFLKLLALTIQRLKDRGRVNDIRNLVARTLPNHNRQYLKEDVIHQHDLAALRNHHDLLCTLFWVSPPDLRPAVHLIEKLVVPGSAHKEACLINVRAWNQLARFVISNGEGVAAFRPLAAWRNNIFNQVLDQYLSAASDIEQQFQALSTEIPGISKAVRDDMIARNKATALDVLHFCMKASFDVVARAPTLEAALYALGIAQLQKIFTSLNYQSPGFDWSIVRVGLETLEHFVERIDRASEQQYSSEFSHNVDSAHIEDAVLLVNERLTKDFFCFGRTILALPLEQSSRQHNQQKACAEKTVTLAARIAARFVKNRITQLLPYFSHGKCGLFSDLPKNLTTPERRYLPLFIAVLVKNHVFDFKDLGIDILGHWMLSIVKPQRLLGYENYLADVLQRNGLPFLEKATVAVGIPPEYSSNLDFFACAIRYMRQSLRESAPSVQSRQYRDEYSKTLQLVMRRMKEDLALLRPFASEHGVYVDFVRQVISLIKSHGVGIRALDPFFTQPSVDYSPPVQDPQLHSAGIVAYGVRLSEADVHAVPQLFYYLYNNFKIALGNDKLDQECRILGRAMKNAHVTSFMLQFMVPAIIQASAQAHDCWALLEVYGVALGNLLDASCVPKELTAGDMGHVAGIFGCILAWFDGIKSAAALSLQQLHIMALLAMIANTLQPSTTTHLVNGPDWAAPGLQDTVDRLSGMFTEARRHLDEVLSFADEDLATTSVRVPALLGGLLPTSAHNLGPSGNPRVQEFTKTIVSDVRHNWVVSGDRVMVRMASGRGGGGGGGGTPAMSQAASASLQGTRYVPLEAKGVLERLHGLIARWELAAAREGSRAGIRRRQRVTDAEALLF</sequence>
<gene>
    <name evidence="2" type="ORF">B0T15DRAFT_400639</name>
</gene>
<protein>
    <submittedName>
        <fullName evidence="2">Mus7/MMS22 family-domain-containing protein</fullName>
    </submittedName>
</protein>
<feature type="compositionally biased region" description="Polar residues" evidence="1">
    <location>
        <begin position="413"/>
        <end position="429"/>
    </location>
</feature>
<feature type="compositionally biased region" description="Basic and acidic residues" evidence="1">
    <location>
        <begin position="21"/>
        <end position="54"/>
    </location>
</feature>